<sequence>MKNIEIEKDPELEELLLKAKKRGLKFGLALGSGSARGMAHIGVIQVLEAYHIPIDMIAGTSIGSVVGSLYAAGAPIKQLKEAALSMKWSKTISLMDPTIPHSGLLSGNRVEEHLKELFLNDKTFNDLKIPFATVATDVDTGAKVILNQGNVLKAVRASLSIPGIFAPVKYHNYYLVDGGVVDPVPVDLLQQMGADIIIAVSLAIKRPHTITLMINKETGALEEIASSDKFQIKKEGRSKLRVVEKIASLVNKEKDSLKKKIDEVKVKLEGPNIFEVLAQSIYIMEAEITSQCLIGADVVIVPFEIEKVSLLEFNKAETLIEGGIKATLKALYHIKKTIKQKLK</sequence>
<evidence type="ECO:0000259" key="4">
    <source>
        <dbReference type="PROSITE" id="PS51635"/>
    </source>
</evidence>
<name>X1JI98_9ZZZZ</name>
<proteinExistence type="predicted"/>
<reference evidence="5" key="1">
    <citation type="journal article" date="2014" name="Front. Microbiol.">
        <title>High frequency of phylogenetically diverse reductive dehalogenase-homologous genes in deep subseafloor sedimentary metagenomes.</title>
        <authorList>
            <person name="Kawai M."/>
            <person name="Futagami T."/>
            <person name="Toyoda A."/>
            <person name="Takaki Y."/>
            <person name="Nishi S."/>
            <person name="Hori S."/>
            <person name="Arai W."/>
            <person name="Tsubouchi T."/>
            <person name="Morono Y."/>
            <person name="Uchiyama I."/>
            <person name="Ito T."/>
            <person name="Fujiyama A."/>
            <person name="Inagaki F."/>
            <person name="Takami H."/>
        </authorList>
    </citation>
    <scope>NUCLEOTIDE SEQUENCE</scope>
    <source>
        <strain evidence="5">Expedition CK06-06</strain>
    </source>
</reference>
<dbReference type="PANTHER" id="PTHR14226">
    <property type="entry name" value="NEUROPATHY TARGET ESTERASE/SWISS CHEESE D.MELANOGASTER"/>
    <property type="match status" value="1"/>
</dbReference>
<dbReference type="GO" id="GO:0016787">
    <property type="term" value="F:hydrolase activity"/>
    <property type="evidence" value="ECO:0007669"/>
    <property type="project" value="UniProtKB-KW"/>
</dbReference>
<comment type="caution">
    <text evidence="5">The sequence shown here is derived from an EMBL/GenBank/DDBJ whole genome shotgun (WGS) entry which is preliminary data.</text>
</comment>
<dbReference type="AlphaFoldDB" id="X1JI98"/>
<accession>X1JI98</accession>
<keyword evidence="2" id="KW-0442">Lipid degradation</keyword>
<organism evidence="5">
    <name type="scientific">marine sediment metagenome</name>
    <dbReference type="NCBI Taxonomy" id="412755"/>
    <lineage>
        <taxon>unclassified sequences</taxon>
        <taxon>metagenomes</taxon>
        <taxon>ecological metagenomes</taxon>
    </lineage>
</organism>
<dbReference type="SUPFAM" id="SSF52151">
    <property type="entry name" value="FabD/lysophospholipase-like"/>
    <property type="match status" value="1"/>
</dbReference>
<protein>
    <recommendedName>
        <fullName evidence="4">PNPLA domain-containing protein</fullName>
    </recommendedName>
</protein>
<dbReference type="InterPro" id="IPR050301">
    <property type="entry name" value="NTE"/>
</dbReference>
<dbReference type="EMBL" id="BARV01000124">
    <property type="protein sequence ID" value="GAH93782.1"/>
    <property type="molecule type" value="Genomic_DNA"/>
</dbReference>
<dbReference type="PROSITE" id="PS51635">
    <property type="entry name" value="PNPLA"/>
    <property type="match status" value="1"/>
</dbReference>
<dbReference type="GO" id="GO:0016042">
    <property type="term" value="P:lipid catabolic process"/>
    <property type="evidence" value="ECO:0007669"/>
    <property type="project" value="UniProtKB-KW"/>
</dbReference>
<dbReference type="InterPro" id="IPR016035">
    <property type="entry name" value="Acyl_Trfase/lysoPLipase"/>
</dbReference>
<dbReference type="InterPro" id="IPR002641">
    <property type="entry name" value="PNPLA_dom"/>
</dbReference>
<keyword evidence="1" id="KW-0378">Hydrolase</keyword>
<evidence type="ECO:0000313" key="5">
    <source>
        <dbReference type="EMBL" id="GAH93782.1"/>
    </source>
</evidence>
<dbReference type="PANTHER" id="PTHR14226:SF76">
    <property type="entry name" value="NTE FAMILY PROTEIN RSSA"/>
    <property type="match status" value="1"/>
</dbReference>
<evidence type="ECO:0000256" key="1">
    <source>
        <dbReference type="ARBA" id="ARBA00022801"/>
    </source>
</evidence>
<evidence type="ECO:0000256" key="3">
    <source>
        <dbReference type="ARBA" id="ARBA00023098"/>
    </source>
</evidence>
<keyword evidence="3" id="KW-0443">Lipid metabolism</keyword>
<feature type="domain" description="PNPLA" evidence="4">
    <location>
        <begin position="28"/>
        <end position="190"/>
    </location>
</feature>
<evidence type="ECO:0000256" key="2">
    <source>
        <dbReference type="ARBA" id="ARBA00022963"/>
    </source>
</evidence>
<dbReference type="Pfam" id="PF01734">
    <property type="entry name" value="Patatin"/>
    <property type="match status" value="1"/>
</dbReference>
<gene>
    <name evidence="5" type="ORF">S06H3_00645</name>
</gene>
<dbReference type="Gene3D" id="3.40.1090.10">
    <property type="entry name" value="Cytosolic phospholipase A2 catalytic domain"/>
    <property type="match status" value="2"/>
</dbReference>